<dbReference type="OrthoDB" id="397706at2"/>
<gene>
    <name evidence="1" type="ORF">ADU70_1353</name>
    <name evidence="2" type="ORF">ADU72_1345</name>
</gene>
<dbReference type="SUPFAM" id="SSF52309">
    <property type="entry name" value="N-(deoxy)ribosyltransferase-like"/>
    <property type="match status" value="1"/>
</dbReference>
<dbReference type="RefSeq" id="WP_046871170.1">
    <property type="nucleotide sequence ID" value="NZ_BAAAXI010000190.1"/>
</dbReference>
<dbReference type="EC" id="2.4.2.6" evidence="1"/>
<dbReference type="InterPro" id="IPR007710">
    <property type="entry name" value="Nucleoside_deoxyribTrfase"/>
</dbReference>
<dbReference type="Proteomes" id="UP000076244">
    <property type="component" value="Chromosome"/>
</dbReference>
<organism evidence="1 4">
    <name type="scientific">Pediococcus damnosus</name>
    <dbReference type="NCBI Taxonomy" id="51663"/>
    <lineage>
        <taxon>Bacteria</taxon>
        <taxon>Bacillati</taxon>
        <taxon>Bacillota</taxon>
        <taxon>Bacilli</taxon>
        <taxon>Lactobacillales</taxon>
        <taxon>Lactobacillaceae</taxon>
        <taxon>Pediococcus</taxon>
    </lineage>
</organism>
<evidence type="ECO:0000313" key="4">
    <source>
        <dbReference type="Proteomes" id="UP000076405"/>
    </source>
</evidence>
<sequence length="160" mass="18022">MQPKSVYLAGPFFSEGQNHRVTTIKGLLEKNQTVNSEAIFLPGKDEYTAAEAGSFEWQIATFNADIRQIDQADVVVAILDYELENDKHVPDSGTIWECGYAYGQHKSVILVRFDKNEKQAINLMLAGSYTAIFNGETDIKKLADYDFYNLQSKYVPLDVV</sequence>
<evidence type="ECO:0000313" key="2">
    <source>
        <dbReference type="EMBL" id="AMV67276.1"/>
    </source>
</evidence>
<dbReference type="Pfam" id="PF05014">
    <property type="entry name" value="Nuc_deoxyrib_tr"/>
    <property type="match status" value="1"/>
</dbReference>
<dbReference type="Gene3D" id="3.40.50.450">
    <property type="match status" value="1"/>
</dbReference>
<evidence type="ECO:0000313" key="3">
    <source>
        <dbReference type="Proteomes" id="UP000076244"/>
    </source>
</evidence>
<protein>
    <submittedName>
        <fullName evidence="1">Purine trans deoxyribosylase (Nucleoside deoxyribosyltransferase-I)</fullName>
        <ecNumber evidence="1">2.4.2.6</ecNumber>
    </submittedName>
</protein>
<reference evidence="3 4" key="1">
    <citation type="journal article" date="2016" name="PLoS ONE">
        <title>The Identification of Novel Diagnostic Marker Genes for the Detection of Beer Spoiling Pediococcus damnosus Strains Using the BlAst Diagnostic Gene findEr.</title>
        <authorList>
            <person name="Behr J."/>
            <person name="Geissler A.J."/>
            <person name="Schmid J."/>
            <person name="Zehe A."/>
            <person name="Vogel R.F."/>
        </authorList>
    </citation>
    <scope>NUCLEOTIDE SEQUENCE [LARGE SCALE GENOMIC DNA]</scope>
    <source>
        <strain evidence="1 4">TMW 2.1533</strain>
        <strain evidence="2 3">TMW 2.1535</strain>
    </source>
</reference>
<keyword evidence="1" id="KW-0808">Transferase</keyword>
<dbReference type="GO" id="GO:0050144">
    <property type="term" value="F:nucleoside deoxyribosyltransferase activity"/>
    <property type="evidence" value="ECO:0007669"/>
    <property type="project" value="UniProtKB-EC"/>
</dbReference>
<accession>A0A0R2HVV8</accession>
<dbReference type="EMBL" id="CP012275">
    <property type="protein sequence ID" value="AMV62839.1"/>
    <property type="molecule type" value="Genomic_DNA"/>
</dbReference>
<dbReference type="Proteomes" id="UP000076405">
    <property type="component" value="Chromosome"/>
</dbReference>
<dbReference type="KEGG" id="pdm:ADU72_1345"/>
<keyword evidence="1" id="KW-0328">Glycosyltransferase</keyword>
<proteinExistence type="predicted"/>
<dbReference type="EMBL" id="CP012288">
    <property type="protein sequence ID" value="AMV67276.1"/>
    <property type="molecule type" value="Genomic_DNA"/>
</dbReference>
<name>A0A0R2HVV8_9LACO</name>
<keyword evidence="3" id="KW-1185">Reference proteome</keyword>
<dbReference type="AlphaFoldDB" id="A0A0R2HVV8"/>
<evidence type="ECO:0000313" key="1">
    <source>
        <dbReference type="EMBL" id="AMV62839.1"/>
    </source>
</evidence>